<evidence type="ECO:0000256" key="11">
    <source>
        <dbReference type="ARBA" id="ARBA00023004"/>
    </source>
</evidence>
<feature type="compositionally biased region" description="Low complexity" evidence="17">
    <location>
        <begin position="8"/>
        <end position="20"/>
    </location>
</feature>
<dbReference type="SMART" id="SM00516">
    <property type="entry name" value="SEC14"/>
    <property type="match status" value="1"/>
</dbReference>
<dbReference type="GO" id="GO:0008526">
    <property type="term" value="F:phosphatidylinositol transfer activity"/>
    <property type="evidence" value="ECO:0007669"/>
    <property type="project" value="UniProtKB-UniRule"/>
</dbReference>
<feature type="compositionally biased region" description="Basic and acidic residues" evidence="17">
    <location>
        <begin position="484"/>
        <end position="500"/>
    </location>
</feature>
<keyword evidence="5 16" id="KW-0813">Transport</keyword>
<evidence type="ECO:0000256" key="17">
    <source>
        <dbReference type="SAM" id="MobiDB-lite"/>
    </source>
</evidence>
<dbReference type="SUPFAM" id="SSF52087">
    <property type="entry name" value="CRAL/TRIO domain"/>
    <property type="match status" value="1"/>
</dbReference>
<keyword evidence="9 16" id="KW-0256">Endoplasmic reticulum</keyword>
<dbReference type="GO" id="GO:0005829">
    <property type="term" value="C:cytosol"/>
    <property type="evidence" value="ECO:0007669"/>
    <property type="project" value="TreeGrafter"/>
</dbReference>
<keyword evidence="7" id="KW-0349">Heme</keyword>
<evidence type="ECO:0000256" key="2">
    <source>
        <dbReference type="ARBA" id="ARBA00004406"/>
    </source>
</evidence>
<feature type="compositionally biased region" description="Low complexity" evidence="17">
    <location>
        <begin position="363"/>
        <end position="428"/>
    </location>
</feature>
<dbReference type="GO" id="GO:0032541">
    <property type="term" value="C:cortical endoplasmic reticulum"/>
    <property type="evidence" value="ECO:0007669"/>
    <property type="project" value="TreeGrafter"/>
</dbReference>
<evidence type="ECO:0000256" key="4">
    <source>
        <dbReference type="ARBA" id="ARBA00018320"/>
    </source>
</evidence>
<dbReference type="Pfam" id="PF03765">
    <property type="entry name" value="CRAL_TRIO_N"/>
    <property type="match status" value="1"/>
</dbReference>
<sequence length="500" mass="52597">MGDALKSAEAAAAAAAAATAPISETPPPNYQSTEAIASDNGPAAAQTNAPADSTPAAPGEPSAAGNARVVPDLGNELNDPVPKHLKRNPYLAGFISKLPHIITKAKWGEMWGVSLCQNIDINKSHDPDVATMNVLLKFLRANRGNLELAVDQLTKALEWRRKMDPLALASQASFSERKFKGLGYNATYNRTDGSRAVFTWNIYGSVKDAKVTFGDVDEFIRWRVALMETAIQDLNLTNPSKLLDEFPEDPYRMIQVHDYMNVRFFQMDPNIRAASSKTIEVFSMAYPELLSHKFFVNVPLLMGWVYTGLKLFLSKETIAKFHPITKGSNLAREFEFADQLPTSYGGKGQELDQAARTVALRPGTPQAGTAQQGAPAPAANAANDANDAAEPAAAAPDSAPTDSTPAGNAPADSTPAANAPANSAPTDSVPTDSAPTGNAPTGNAPAGSASADNAPTQGVDPPATAAPNQATEPAQDAAVVEITEVPKTEDAAAAKPAEAK</sequence>
<dbReference type="InterPro" id="IPR042938">
    <property type="entry name" value="Sfh5"/>
</dbReference>
<keyword evidence="12 16" id="KW-0445">Lipid transport</keyword>
<dbReference type="SUPFAM" id="SSF46938">
    <property type="entry name" value="CRAL/TRIO N-terminal domain"/>
    <property type="match status" value="1"/>
</dbReference>
<dbReference type="Pfam" id="PF00650">
    <property type="entry name" value="CRAL_TRIO"/>
    <property type="match status" value="1"/>
</dbReference>
<evidence type="ECO:0000313" key="19">
    <source>
        <dbReference type="EMBL" id="PGH27175.1"/>
    </source>
</evidence>
<evidence type="ECO:0000256" key="1">
    <source>
        <dbReference type="ARBA" id="ARBA00001970"/>
    </source>
</evidence>
<evidence type="ECO:0000256" key="10">
    <source>
        <dbReference type="ARBA" id="ARBA00022848"/>
    </source>
</evidence>
<evidence type="ECO:0000256" key="12">
    <source>
        <dbReference type="ARBA" id="ARBA00023055"/>
    </source>
</evidence>
<evidence type="ECO:0000313" key="20">
    <source>
        <dbReference type="Proteomes" id="UP000224634"/>
    </source>
</evidence>
<dbReference type="EMBL" id="PDNA01000009">
    <property type="protein sequence ID" value="PGH27175.1"/>
    <property type="molecule type" value="Genomic_DNA"/>
</dbReference>
<comment type="function">
    <text evidence="15">Non-classical phosphatidylinositol (PtdIns) transfer protein (PITP), which exhibits PtdIns-binding/transfer activity in the absence of detectable PtdCho-binding/transfer activity. Regulates PtdIns(4,5)P2 homeostasis at the plasma membrane. Heme-binding protein that may play a role in organic oxidant-induced stress responses.</text>
</comment>
<evidence type="ECO:0000256" key="7">
    <source>
        <dbReference type="ARBA" id="ARBA00022617"/>
    </source>
</evidence>
<name>A0A2B7Z0Q5_POLH7</name>
<evidence type="ECO:0000256" key="9">
    <source>
        <dbReference type="ARBA" id="ARBA00022824"/>
    </source>
</evidence>
<evidence type="ECO:0000256" key="16">
    <source>
        <dbReference type="RuleBase" id="RU367059"/>
    </source>
</evidence>
<proteinExistence type="inferred from homology"/>
<evidence type="ECO:0000256" key="14">
    <source>
        <dbReference type="ARBA" id="ARBA00024146"/>
    </source>
</evidence>
<keyword evidence="10 16" id="KW-0492">Microsome</keyword>
<protein>
    <recommendedName>
        <fullName evidence="4 16">Phosphatidylinositol transfer protein SFH5</fullName>
        <shortName evidence="16">PITP SFH5</shortName>
    </recommendedName>
</protein>
<dbReference type="GO" id="GO:0017157">
    <property type="term" value="P:regulation of exocytosis"/>
    <property type="evidence" value="ECO:0007669"/>
    <property type="project" value="TreeGrafter"/>
</dbReference>
<evidence type="ECO:0000256" key="15">
    <source>
        <dbReference type="ARBA" id="ARBA00024180"/>
    </source>
</evidence>
<accession>A0A2B7Z0Q5</accession>
<dbReference type="GO" id="GO:0005886">
    <property type="term" value="C:plasma membrane"/>
    <property type="evidence" value="ECO:0007669"/>
    <property type="project" value="TreeGrafter"/>
</dbReference>
<gene>
    <name evidence="19" type="ORF">AJ80_01132</name>
</gene>
<feature type="region of interest" description="Disordered" evidence="17">
    <location>
        <begin position="363"/>
        <end position="500"/>
    </location>
</feature>
<comment type="caution">
    <text evidence="19">The sequence shown here is derived from an EMBL/GenBank/DDBJ whole genome shotgun (WGS) entry which is preliminary data.</text>
</comment>
<dbReference type="GO" id="GO:0043001">
    <property type="term" value="P:Golgi to plasma membrane protein transport"/>
    <property type="evidence" value="ECO:0007669"/>
    <property type="project" value="TreeGrafter"/>
</dbReference>
<reference evidence="19 20" key="1">
    <citation type="submission" date="2017-10" db="EMBL/GenBank/DDBJ databases">
        <title>Comparative genomics in systemic dimorphic fungi from Ajellomycetaceae.</title>
        <authorList>
            <person name="Munoz J.F."/>
            <person name="Mcewen J.G."/>
            <person name="Clay O.K."/>
            <person name="Cuomo C.A."/>
        </authorList>
    </citation>
    <scope>NUCLEOTIDE SEQUENCE [LARGE SCALE GENOMIC DNA]</scope>
    <source>
        <strain evidence="19 20">UAMH7299</strain>
    </source>
</reference>
<dbReference type="InterPro" id="IPR011074">
    <property type="entry name" value="CRAL/TRIO_N_dom"/>
</dbReference>
<evidence type="ECO:0000256" key="8">
    <source>
        <dbReference type="ARBA" id="ARBA00022723"/>
    </source>
</evidence>
<feature type="domain" description="CRAL-TRIO" evidence="18">
    <location>
        <begin position="217"/>
        <end position="352"/>
    </location>
</feature>
<evidence type="ECO:0000256" key="13">
    <source>
        <dbReference type="ARBA" id="ARBA00023136"/>
    </source>
</evidence>
<dbReference type="Gene3D" id="3.40.525.10">
    <property type="entry name" value="CRAL-TRIO lipid binding domain"/>
    <property type="match status" value="1"/>
</dbReference>
<evidence type="ECO:0000256" key="5">
    <source>
        <dbReference type="ARBA" id="ARBA00022448"/>
    </source>
</evidence>
<keyword evidence="20" id="KW-1185">Reference proteome</keyword>
<keyword evidence="13 16" id="KW-0472">Membrane</keyword>
<dbReference type="GO" id="GO:0046872">
    <property type="term" value="F:metal ion binding"/>
    <property type="evidence" value="ECO:0007669"/>
    <property type="project" value="UniProtKB-KW"/>
</dbReference>
<keyword evidence="11" id="KW-0408">Iron</keyword>
<comment type="catalytic activity">
    <reaction evidence="14">
        <text>a 1,2-diacyl-sn-glycero-3-phospho-(1D-myo-inositol)(in) = a 1,2-diacyl-sn-glycero-3-phospho-(1D-myo-inositol)(out)</text>
        <dbReference type="Rhea" id="RHEA:38691"/>
        <dbReference type="ChEBI" id="CHEBI:57880"/>
    </reaction>
    <physiologicalReaction direction="left-to-right" evidence="14">
        <dbReference type="Rhea" id="RHEA:38692"/>
    </physiologicalReaction>
</comment>
<dbReference type="InterPro" id="IPR036273">
    <property type="entry name" value="CRAL/TRIO_N_dom_sf"/>
</dbReference>
<evidence type="ECO:0000259" key="18">
    <source>
        <dbReference type="PROSITE" id="PS50191"/>
    </source>
</evidence>
<dbReference type="CDD" id="cd00170">
    <property type="entry name" value="SEC14"/>
    <property type="match status" value="1"/>
</dbReference>
<dbReference type="AlphaFoldDB" id="A0A2B7Z0Q5"/>
<comment type="subcellular location">
    <subcellularLocation>
        <location evidence="16">Cytoplasm</location>
    </subcellularLocation>
    <subcellularLocation>
        <location evidence="2 16">Endoplasmic reticulum membrane</location>
        <topology evidence="2 16">Peripheral membrane protein</topology>
    </subcellularLocation>
    <subcellularLocation>
        <location evidence="16">Microsome membrane</location>
        <topology evidence="16">Peripheral membrane protein</topology>
    </subcellularLocation>
</comment>
<dbReference type="PROSITE" id="PS50191">
    <property type="entry name" value="CRAL_TRIO"/>
    <property type="match status" value="1"/>
</dbReference>
<dbReference type="Proteomes" id="UP000224634">
    <property type="component" value="Unassembled WGS sequence"/>
</dbReference>
<dbReference type="InterPro" id="IPR036865">
    <property type="entry name" value="CRAL-TRIO_dom_sf"/>
</dbReference>
<dbReference type="InterPro" id="IPR001251">
    <property type="entry name" value="CRAL-TRIO_dom"/>
</dbReference>
<evidence type="ECO:0000256" key="6">
    <source>
        <dbReference type="ARBA" id="ARBA00022490"/>
    </source>
</evidence>
<dbReference type="STRING" id="1447883.A0A2B7Z0Q5"/>
<keyword evidence="6 16" id="KW-0963">Cytoplasm</keyword>
<dbReference type="OrthoDB" id="75724at2759"/>
<dbReference type="PANTHER" id="PTHR47669">
    <property type="entry name" value="PHOSPHATIDYLINOSITOL TRANSFER PROTEIN SFH5"/>
    <property type="match status" value="1"/>
</dbReference>
<evidence type="ECO:0000256" key="3">
    <source>
        <dbReference type="ARBA" id="ARBA00006667"/>
    </source>
</evidence>
<feature type="compositionally biased region" description="Polar residues" evidence="17">
    <location>
        <begin position="429"/>
        <end position="441"/>
    </location>
</feature>
<dbReference type="PANTHER" id="PTHR47669:SF1">
    <property type="entry name" value="PHOSPHATIDYLINOSITOL TRANSFER PROTEIN SFH5"/>
    <property type="match status" value="1"/>
</dbReference>
<dbReference type="GO" id="GO:0005789">
    <property type="term" value="C:endoplasmic reticulum membrane"/>
    <property type="evidence" value="ECO:0007669"/>
    <property type="project" value="UniProtKB-SubCell"/>
</dbReference>
<keyword evidence="8" id="KW-0479">Metal-binding</keyword>
<organism evidence="19 20">
    <name type="scientific">Polytolypa hystricis (strain UAMH7299)</name>
    <dbReference type="NCBI Taxonomy" id="1447883"/>
    <lineage>
        <taxon>Eukaryota</taxon>
        <taxon>Fungi</taxon>
        <taxon>Dikarya</taxon>
        <taxon>Ascomycota</taxon>
        <taxon>Pezizomycotina</taxon>
        <taxon>Eurotiomycetes</taxon>
        <taxon>Eurotiomycetidae</taxon>
        <taxon>Onygenales</taxon>
        <taxon>Onygenales incertae sedis</taxon>
        <taxon>Polytolypa</taxon>
    </lineage>
</organism>
<comment type="cofactor">
    <cofactor evidence="1">
        <name>heme b</name>
        <dbReference type="ChEBI" id="CHEBI:60344"/>
    </cofactor>
</comment>
<comment type="similarity">
    <text evidence="3 16">Belongs to the SFH5 family.</text>
</comment>
<feature type="region of interest" description="Disordered" evidence="17">
    <location>
        <begin position="1"/>
        <end position="81"/>
    </location>
</feature>